<evidence type="ECO:0000256" key="2">
    <source>
        <dbReference type="SAM" id="MobiDB-lite"/>
    </source>
</evidence>
<proteinExistence type="predicted"/>
<dbReference type="Gene3D" id="1.10.1660.10">
    <property type="match status" value="1"/>
</dbReference>
<gene>
    <name evidence="4" type="ORF">CLV63_102225</name>
</gene>
<accession>A0A2P8DSA5</accession>
<dbReference type="CDD" id="cd01109">
    <property type="entry name" value="HTH_YyaN"/>
    <property type="match status" value="1"/>
</dbReference>
<dbReference type="InterPro" id="IPR000551">
    <property type="entry name" value="MerR-type_HTH_dom"/>
</dbReference>
<dbReference type="AlphaFoldDB" id="A0A2P8DSA5"/>
<dbReference type="SUPFAM" id="SSF46955">
    <property type="entry name" value="Putative DNA-binding domain"/>
    <property type="match status" value="1"/>
</dbReference>
<dbReference type="PANTHER" id="PTHR30204:SF98">
    <property type="entry name" value="HTH-TYPE TRANSCRIPTIONAL REGULATOR ADHR"/>
    <property type="match status" value="1"/>
</dbReference>
<dbReference type="Pfam" id="PF00376">
    <property type="entry name" value="MerR"/>
    <property type="match status" value="1"/>
</dbReference>
<evidence type="ECO:0000313" key="4">
    <source>
        <dbReference type="EMBL" id="PSL00099.1"/>
    </source>
</evidence>
<dbReference type="InterPro" id="IPR009061">
    <property type="entry name" value="DNA-bd_dom_put_sf"/>
</dbReference>
<dbReference type="PANTHER" id="PTHR30204">
    <property type="entry name" value="REDOX-CYCLING DRUG-SENSING TRANSCRIPTIONAL ACTIVATOR SOXR"/>
    <property type="match status" value="1"/>
</dbReference>
<feature type="compositionally biased region" description="Polar residues" evidence="2">
    <location>
        <begin position="163"/>
        <end position="175"/>
    </location>
</feature>
<dbReference type="EMBL" id="PYGA01000002">
    <property type="protein sequence ID" value="PSL00099.1"/>
    <property type="molecule type" value="Genomic_DNA"/>
</dbReference>
<feature type="domain" description="HTH merR-type" evidence="3">
    <location>
        <begin position="8"/>
        <end position="77"/>
    </location>
</feature>
<dbReference type="GO" id="GO:0003677">
    <property type="term" value="F:DNA binding"/>
    <property type="evidence" value="ECO:0007669"/>
    <property type="project" value="UniProtKB-KW"/>
</dbReference>
<keyword evidence="1 4" id="KW-0238">DNA-binding</keyword>
<dbReference type="InterPro" id="IPR047057">
    <property type="entry name" value="MerR_fam"/>
</dbReference>
<dbReference type="SMART" id="SM00422">
    <property type="entry name" value="HTH_MERR"/>
    <property type="match status" value="1"/>
</dbReference>
<dbReference type="GO" id="GO:0003700">
    <property type="term" value="F:DNA-binding transcription factor activity"/>
    <property type="evidence" value="ECO:0007669"/>
    <property type="project" value="InterPro"/>
</dbReference>
<evidence type="ECO:0000256" key="1">
    <source>
        <dbReference type="ARBA" id="ARBA00023125"/>
    </source>
</evidence>
<dbReference type="PROSITE" id="PS50937">
    <property type="entry name" value="HTH_MERR_2"/>
    <property type="match status" value="1"/>
</dbReference>
<reference evidence="4 5" key="1">
    <citation type="submission" date="2018-03" db="EMBL/GenBank/DDBJ databases">
        <title>Genomic Encyclopedia of Archaeal and Bacterial Type Strains, Phase II (KMG-II): from individual species to whole genera.</title>
        <authorList>
            <person name="Goeker M."/>
        </authorList>
    </citation>
    <scope>NUCLEOTIDE SEQUENCE [LARGE SCALE GENOMIC DNA]</scope>
    <source>
        <strain evidence="4 5">DSM 45312</strain>
    </source>
</reference>
<dbReference type="OrthoDB" id="9802944at2"/>
<keyword evidence="5" id="KW-1185">Reference proteome</keyword>
<organism evidence="4 5">
    <name type="scientific">Murinocardiopsis flavida</name>
    <dbReference type="NCBI Taxonomy" id="645275"/>
    <lineage>
        <taxon>Bacteria</taxon>
        <taxon>Bacillati</taxon>
        <taxon>Actinomycetota</taxon>
        <taxon>Actinomycetes</taxon>
        <taxon>Streptosporangiales</taxon>
        <taxon>Nocardiopsidaceae</taxon>
        <taxon>Murinocardiopsis</taxon>
    </lineage>
</organism>
<name>A0A2P8DSA5_9ACTN</name>
<evidence type="ECO:0000259" key="3">
    <source>
        <dbReference type="PROSITE" id="PS50937"/>
    </source>
</evidence>
<sequence length="214" mass="22295">MTTRAVQGLTIGETAERTGLSADTLRYYERIGLISPVGRSSAGYRVFGEEDLSRLETVLKLRGTGMPMRDMLTFVRLVREGPHTAAERRDLLTVHRTRMLAQAARLQDTIAFVEGKIEFYGGVIAECPQAPDGAPNGQIPGDALNGQARGDAPNGHASDAAPNGQTTGNALNGQTPDGAPNGQVTGSCAPNGQTAGSSSPSTAALMSSSTRTAP</sequence>
<feature type="compositionally biased region" description="Low complexity" evidence="2">
    <location>
        <begin position="197"/>
        <end position="214"/>
    </location>
</feature>
<feature type="compositionally biased region" description="Polar residues" evidence="2">
    <location>
        <begin position="182"/>
        <end position="196"/>
    </location>
</feature>
<dbReference type="RefSeq" id="WP_106581463.1">
    <property type="nucleotide sequence ID" value="NZ_PYGA01000002.1"/>
</dbReference>
<comment type="caution">
    <text evidence="4">The sequence shown here is derived from an EMBL/GenBank/DDBJ whole genome shotgun (WGS) entry which is preliminary data.</text>
</comment>
<evidence type="ECO:0000313" key="5">
    <source>
        <dbReference type="Proteomes" id="UP000240542"/>
    </source>
</evidence>
<dbReference type="Proteomes" id="UP000240542">
    <property type="component" value="Unassembled WGS sequence"/>
</dbReference>
<protein>
    <submittedName>
        <fullName evidence="4">DNA-binding transcriptional MerR regulator</fullName>
    </submittedName>
</protein>
<dbReference type="PRINTS" id="PR00040">
    <property type="entry name" value="HTHMERR"/>
</dbReference>
<feature type="region of interest" description="Disordered" evidence="2">
    <location>
        <begin position="131"/>
        <end position="214"/>
    </location>
</feature>